<name>A0A562JED2_9FIRM</name>
<proteinExistence type="inferred from homology"/>
<dbReference type="InterPro" id="IPR013792">
    <property type="entry name" value="RNA3'P_cycl/enolpyr_Trfase_a/b"/>
</dbReference>
<feature type="binding site" evidence="7">
    <location>
        <position position="325"/>
    </location>
    <ligand>
        <name>phosphoenolpyruvate</name>
        <dbReference type="ChEBI" id="CHEBI:58702"/>
    </ligand>
</feature>
<comment type="function">
    <text evidence="7">Catalyzes the transfer of the enolpyruvyl moiety of phosphoenolpyruvate (PEP) to the 5-hydroxyl of shikimate-3-phosphate (S3P) to produce enolpyruvyl shikimate-3-phosphate and inorganic phosphate.</text>
</comment>
<feature type="binding site" evidence="7">
    <location>
        <position position="321"/>
    </location>
    <ligand>
        <name>3-phosphoshikimate</name>
        <dbReference type="ChEBI" id="CHEBI:145989"/>
    </ligand>
</feature>
<feature type="binding site" evidence="7">
    <location>
        <position position="94"/>
    </location>
    <ligand>
        <name>phosphoenolpyruvate</name>
        <dbReference type="ChEBI" id="CHEBI:58702"/>
    </ligand>
</feature>
<feature type="binding site" evidence="7">
    <location>
        <position position="167"/>
    </location>
    <ligand>
        <name>3-phosphoshikimate</name>
        <dbReference type="ChEBI" id="CHEBI:145989"/>
    </ligand>
</feature>
<feature type="binding site" evidence="7">
    <location>
        <position position="26"/>
    </location>
    <ligand>
        <name>3-phosphoshikimate</name>
        <dbReference type="ChEBI" id="CHEBI:145989"/>
    </ligand>
</feature>
<feature type="binding site" evidence="7">
    <location>
        <position position="293"/>
    </location>
    <ligand>
        <name>3-phosphoshikimate</name>
        <dbReference type="ChEBI" id="CHEBI:145989"/>
    </ligand>
</feature>
<dbReference type="PROSITE" id="PS00885">
    <property type="entry name" value="EPSP_SYNTHASE_2"/>
    <property type="match status" value="1"/>
</dbReference>
<dbReference type="GO" id="GO:0003866">
    <property type="term" value="F:3-phosphoshikimate 1-carboxyvinyltransferase activity"/>
    <property type="evidence" value="ECO:0007669"/>
    <property type="project" value="UniProtKB-UniRule"/>
</dbReference>
<feature type="binding site" evidence="7">
    <location>
        <position position="21"/>
    </location>
    <ligand>
        <name>phosphoenolpyruvate</name>
        <dbReference type="ChEBI" id="CHEBI:58702"/>
    </ligand>
</feature>
<feature type="binding site" evidence="7">
    <location>
        <position position="21"/>
    </location>
    <ligand>
        <name>3-phosphoshikimate</name>
        <dbReference type="ChEBI" id="CHEBI:145989"/>
    </ligand>
</feature>
<dbReference type="InterPro" id="IPR001986">
    <property type="entry name" value="Enolpyruvate_Tfrase_dom"/>
</dbReference>
<dbReference type="InterPro" id="IPR006264">
    <property type="entry name" value="EPSP_synthase"/>
</dbReference>
<dbReference type="InterPro" id="IPR023193">
    <property type="entry name" value="EPSP_synthase_CS"/>
</dbReference>
<dbReference type="EC" id="2.5.1.19" evidence="7"/>
<dbReference type="PIRSF" id="PIRSF000505">
    <property type="entry name" value="EPSPS"/>
    <property type="match status" value="1"/>
</dbReference>
<evidence type="ECO:0000313" key="10">
    <source>
        <dbReference type="Proteomes" id="UP000315343"/>
    </source>
</evidence>
<keyword evidence="7" id="KW-0963">Cytoplasm</keyword>
<dbReference type="SUPFAM" id="SSF55205">
    <property type="entry name" value="EPT/RTPC-like"/>
    <property type="match status" value="1"/>
</dbReference>
<evidence type="ECO:0000313" key="9">
    <source>
        <dbReference type="EMBL" id="TWH81519.1"/>
    </source>
</evidence>
<dbReference type="Pfam" id="PF00275">
    <property type="entry name" value="EPSP_synthase"/>
    <property type="match status" value="1"/>
</dbReference>
<feature type="binding site" evidence="7">
    <location>
        <position position="368"/>
    </location>
    <ligand>
        <name>phosphoenolpyruvate</name>
        <dbReference type="ChEBI" id="CHEBI:58702"/>
    </ligand>
</feature>
<keyword evidence="4 7" id="KW-0808">Transferase</keyword>
<dbReference type="AlphaFoldDB" id="A0A562JED2"/>
<dbReference type="UniPathway" id="UPA00053">
    <property type="reaction ID" value="UER00089"/>
</dbReference>
<keyword evidence="5 7" id="KW-0057">Aromatic amino acid biosynthesis</keyword>
<dbReference type="GO" id="GO:0009073">
    <property type="term" value="P:aromatic amino acid family biosynthetic process"/>
    <property type="evidence" value="ECO:0007669"/>
    <property type="project" value="UniProtKB-KW"/>
</dbReference>
<feature type="domain" description="Enolpyruvate transferase" evidence="8">
    <location>
        <begin position="7"/>
        <end position="401"/>
    </location>
</feature>
<dbReference type="PANTHER" id="PTHR21090">
    <property type="entry name" value="AROM/DEHYDROQUINATE SYNTHASE"/>
    <property type="match status" value="1"/>
</dbReference>
<comment type="similarity">
    <text evidence="2 7">Belongs to the EPSP synthase family.</text>
</comment>
<dbReference type="Gene3D" id="3.65.10.10">
    <property type="entry name" value="Enolpyruvate transferase domain"/>
    <property type="match status" value="2"/>
</dbReference>
<comment type="subunit">
    <text evidence="7">Monomer.</text>
</comment>
<evidence type="ECO:0000256" key="3">
    <source>
        <dbReference type="ARBA" id="ARBA00022605"/>
    </source>
</evidence>
<dbReference type="HAMAP" id="MF_00210">
    <property type="entry name" value="EPSP_synth"/>
    <property type="match status" value="1"/>
</dbReference>
<evidence type="ECO:0000256" key="2">
    <source>
        <dbReference type="ARBA" id="ARBA00009948"/>
    </source>
</evidence>
<feature type="binding site" evidence="7">
    <location>
        <position position="394"/>
    </location>
    <ligand>
        <name>phosphoenolpyruvate</name>
        <dbReference type="ChEBI" id="CHEBI:58702"/>
    </ligand>
</feature>
<feature type="binding site" evidence="7">
    <location>
        <position position="166"/>
    </location>
    <ligand>
        <name>3-phosphoshikimate</name>
        <dbReference type="ChEBI" id="CHEBI:145989"/>
    </ligand>
</feature>
<keyword evidence="10" id="KW-1185">Reference proteome</keyword>
<evidence type="ECO:0000256" key="7">
    <source>
        <dbReference type="HAMAP-Rule" id="MF_00210"/>
    </source>
</evidence>
<dbReference type="OrthoDB" id="9809920at2"/>
<dbReference type="GO" id="GO:0009423">
    <property type="term" value="P:chorismate biosynthetic process"/>
    <property type="evidence" value="ECO:0007669"/>
    <property type="project" value="UniProtKB-UniRule"/>
</dbReference>
<feature type="binding site" evidence="7">
    <location>
        <position position="22"/>
    </location>
    <ligand>
        <name>3-phosphoshikimate</name>
        <dbReference type="ChEBI" id="CHEBI:145989"/>
    </ligand>
</feature>
<feature type="binding site" evidence="7">
    <location>
        <position position="165"/>
    </location>
    <ligand>
        <name>3-phosphoshikimate</name>
        <dbReference type="ChEBI" id="CHEBI:145989"/>
    </ligand>
</feature>
<reference evidence="9 10" key="1">
    <citation type="submission" date="2019-07" db="EMBL/GenBank/DDBJ databases">
        <title>Genomic Encyclopedia of Type Strains, Phase I: the one thousand microbial genomes (KMG-I) project.</title>
        <authorList>
            <person name="Kyrpides N."/>
        </authorList>
    </citation>
    <scope>NUCLEOTIDE SEQUENCE [LARGE SCALE GENOMIC DNA]</scope>
    <source>
        <strain evidence="9 10">DSM 13558</strain>
    </source>
</reference>
<evidence type="ECO:0000256" key="4">
    <source>
        <dbReference type="ARBA" id="ARBA00022679"/>
    </source>
</evidence>
<comment type="catalytic activity">
    <reaction evidence="6">
        <text>3-phosphoshikimate + phosphoenolpyruvate = 5-O-(1-carboxyvinyl)-3-phosphoshikimate + phosphate</text>
        <dbReference type="Rhea" id="RHEA:21256"/>
        <dbReference type="ChEBI" id="CHEBI:43474"/>
        <dbReference type="ChEBI" id="CHEBI:57701"/>
        <dbReference type="ChEBI" id="CHEBI:58702"/>
        <dbReference type="ChEBI" id="CHEBI:145989"/>
        <dbReference type="EC" id="2.5.1.19"/>
    </reaction>
    <physiologicalReaction direction="left-to-right" evidence="6">
        <dbReference type="Rhea" id="RHEA:21257"/>
    </physiologicalReaction>
</comment>
<comment type="caution">
    <text evidence="7">Lacks conserved residue(s) required for the propagation of feature annotation.</text>
</comment>
<evidence type="ECO:0000256" key="6">
    <source>
        <dbReference type="ARBA" id="ARBA00044633"/>
    </source>
</evidence>
<feature type="binding site" evidence="7">
    <location>
        <position position="193"/>
    </location>
    <ligand>
        <name>3-phosphoshikimate</name>
        <dbReference type="ChEBI" id="CHEBI:145989"/>
    </ligand>
</feature>
<dbReference type="EMBL" id="VLKH01000003">
    <property type="protein sequence ID" value="TWH81519.1"/>
    <property type="molecule type" value="Genomic_DNA"/>
</dbReference>
<organism evidence="9 10">
    <name type="scientific">Sedimentibacter saalensis</name>
    <dbReference type="NCBI Taxonomy" id="130788"/>
    <lineage>
        <taxon>Bacteria</taxon>
        <taxon>Bacillati</taxon>
        <taxon>Bacillota</taxon>
        <taxon>Tissierellia</taxon>
        <taxon>Sedimentibacter</taxon>
    </lineage>
</organism>
<comment type="subcellular location">
    <subcellularLocation>
        <location evidence="7">Cytoplasm</location>
    </subcellularLocation>
</comment>
<comment type="caution">
    <text evidence="9">The sequence shown here is derived from an EMBL/GenBank/DDBJ whole genome shotgun (WGS) entry which is preliminary data.</text>
</comment>
<evidence type="ECO:0000259" key="8">
    <source>
        <dbReference type="Pfam" id="PF00275"/>
    </source>
</evidence>
<dbReference type="CDD" id="cd01556">
    <property type="entry name" value="EPSP_synthase"/>
    <property type="match status" value="1"/>
</dbReference>
<accession>A0A562JED2</accession>
<keyword evidence="3 7" id="KW-0028">Amino-acid biosynthesis</keyword>
<dbReference type="GO" id="GO:0005737">
    <property type="term" value="C:cytoplasm"/>
    <property type="evidence" value="ECO:0007669"/>
    <property type="project" value="UniProtKB-SubCell"/>
</dbReference>
<evidence type="ECO:0000256" key="5">
    <source>
        <dbReference type="ARBA" id="ARBA00023141"/>
    </source>
</evidence>
<dbReference type="Proteomes" id="UP000315343">
    <property type="component" value="Unassembled WGS sequence"/>
</dbReference>
<feature type="active site" description="Proton acceptor" evidence="7">
    <location>
        <position position="293"/>
    </location>
</feature>
<dbReference type="GO" id="GO:0008652">
    <property type="term" value="P:amino acid biosynthetic process"/>
    <property type="evidence" value="ECO:0007669"/>
    <property type="project" value="UniProtKB-KW"/>
</dbReference>
<sequence length="417" mass="45971">MSAIKIKPAKLNGKIYAPPSKSMSHRALICAGLSSGESIVENVILSEDIKATMDSMKQLGAEIEVSGDGPYSTLCINGSKGNVSEAFINCRESGSTLRFLIPVGLMLADRCTFTGSGNLSKRPLDVFFEIFKRDSIDYETNDGQLPLWAKGNLKGGTYEMTGGVSSQFISGLLFALPLLRKDSTIKIKDNLESRGYVDLTINMLEKFGISVENQDYRELKINKECKYKNANYKVEGDYSQAAFFIVAREIGNDVDCLGLNVDSLQGDKEIVDIVRKYDSGMEQVTIDASQIPDLVPILTVLASLKDGVTTYITNAERLRIKESDRLKAISTELGKLGAIIEERKDGLIIKGKDVLDGGAVVDSWNDHRIAMSLAVAATRCREDIILTDCMAVNKSYPNFWEDYKMLGGEINEFNDRQ</sequence>
<dbReference type="InterPro" id="IPR036968">
    <property type="entry name" value="Enolpyruvate_Tfrase_sf"/>
</dbReference>
<gene>
    <name evidence="7" type="primary">aroA</name>
    <name evidence="9" type="ORF">LY60_01270</name>
</gene>
<dbReference type="RefSeq" id="WP_145081428.1">
    <property type="nucleotide sequence ID" value="NZ_VLKH01000003.1"/>
</dbReference>
<feature type="binding site" evidence="7">
    <location>
        <position position="167"/>
    </location>
    <ligand>
        <name>phosphoenolpyruvate</name>
        <dbReference type="ChEBI" id="CHEBI:58702"/>
    </ligand>
</feature>
<protein>
    <recommendedName>
        <fullName evidence="7">3-phosphoshikimate 1-carboxyvinyltransferase</fullName>
        <ecNumber evidence="7">2.5.1.19</ecNumber>
    </recommendedName>
    <alternativeName>
        <fullName evidence="7">5-enolpyruvylshikimate-3-phosphate synthase</fullName>
        <shortName evidence="7">EPSP synthase</shortName>
        <shortName evidence="7">EPSPS</shortName>
    </alternativeName>
</protein>
<dbReference type="PANTHER" id="PTHR21090:SF5">
    <property type="entry name" value="PENTAFUNCTIONAL AROM POLYPEPTIDE"/>
    <property type="match status" value="1"/>
</dbReference>
<evidence type="ECO:0000256" key="1">
    <source>
        <dbReference type="ARBA" id="ARBA00004811"/>
    </source>
</evidence>
<feature type="binding site" evidence="7">
    <location>
        <position position="122"/>
    </location>
    <ligand>
        <name>phosphoenolpyruvate</name>
        <dbReference type="ChEBI" id="CHEBI:58702"/>
    </ligand>
</feature>
<dbReference type="NCBIfam" id="TIGR01356">
    <property type="entry name" value="aroA"/>
    <property type="match status" value="1"/>
</dbReference>
<comment type="pathway">
    <text evidence="1 7">Metabolic intermediate biosynthesis; chorismate biosynthesis; chorismate from D-erythrose 4-phosphate and phosphoenolpyruvate: step 6/7.</text>
</comment>